<dbReference type="Proteomes" id="UP000321574">
    <property type="component" value="Unassembled WGS sequence"/>
</dbReference>
<dbReference type="AlphaFoldDB" id="A0A5C8NVH0"/>
<dbReference type="RefSeq" id="WP_147667015.1">
    <property type="nucleotide sequence ID" value="NZ_VDUW01000004.1"/>
</dbReference>
<protein>
    <submittedName>
        <fullName evidence="2">SDR family oxidoreductase</fullName>
    </submittedName>
</protein>
<name>A0A5C8NVH0_9BACI</name>
<evidence type="ECO:0000313" key="3">
    <source>
        <dbReference type="Proteomes" id="UP000321574"/>
    </source>
</evidence>
<feature type="domain" description="NAD(P)-binding" evidence="1">
    <location>
        <begin position="7"/>
        <end position="189"/>
    </location>
</feature>
<evidence type="ECO:0000313" key="2">
    <source>
        <dbReference type="EMBL" id="TXL65146.1"/>
    </source>
</evidence>
<dbReference type="CDD" id="cd05243">
    <property type="entry name" value="SDR_a5"/>
    <property type="match status" value="1"/>
</dbReference>
<comment type="caution">
    <text evidence="2">The sequence shown here is derived from an EMBL/GenBank/DDBJ whole genome shotgun (WGS) entry which is preliminary data.</text>
</comment>
<dbReference type="Gene3D" id="3.40.50.720">
    <property type="entry name" value="NAD(P)-binding Rossmann-like Domain"/>
    <property type="match status" value="1"/>
</dbReference>
<dbReference type="PANTHER" id="PTHR15020">
    <property type="entry name" value="FLAVIN REDUCTASE-RELATED"/>
    <property type="match status" value="1"/>
</dbReference>
<organism evidence="2 3">
    <name type="scientific">Cerasibacillus terrae</name>
    <dbReference type="NCBI Taxonomy" id="2498845"/>
    <lineage>
        <taxon>Bacteria</taxon>
        <taxon>Bacillati</taxon>
        <taxon>Bacillota</taxon>
        <taxon>Bacilli</taxon>
        <taxon>Bacillales</taxon>
        <taxon>Bacillaceae</taxon>
        <taxon>Cerasibacillus</taxon>
    </lineage>
</organism>
<accession>A0A5C8NVH0</accession>
<sequence>MKVLIVGANGQIGRHIVQRLAKQEKHQVTAMIRKQEQADFFNHLGVETVIADLETEDGVLKAAEDVDAIIFTAGSGGHTGADKTMLVDLDGAFKSIEAAEKHHIKRFIMVSALHSDTPKNWKEGMEAYYTAKKRADERLRNSSLNYTILRPGWLTNEKPSGKIEAKLDLGKDGSISRENVADIAVQALDIDATFNQTIELIDGDTTINEALSSIK</sequence>
<dbReference type="OrthoDB" id="9803892at2"/>
<keyword evidence="3" id="KW-1185">Reference proteome</keyword>
<dbReference type="SUPFAM" id="SSF51735">
    <property type="entry name" value="NAD(P)-binding Rossmann-fold domains"/>
    <property type="match status" value="1"/>
</dbReference>
<dbReference type="PANTHER" id="PTHR15020:SF50">
    <property type="entry name" value="UPF0659 PROTEIN YMR090W"/>
    <property type="match status" value="1"/>
</dbReference>
<dbReference type="Pfam" id="PF13460">
    <property type="entry name" value="NAD_binding_10"/>
    <property type="match status" value="1"/>
</dbReference>
<dbReference type="InterPro" id="IPR036291">
    <property type="entry name" value="NAD(P)-bd_dom_sf"/>
</dbReference>
<evidence type="ECO:0000259" key="1">
    <source>
        <dbReference type="Pfam" id="PF13460"/>
    </source>
</evidence>
<dbReference type="InterPro" id="IPR016040">
    <property type="entry name" value="NAD(P)-bd_dom"/>
</dbReference>
<reference evidence="2 3" key="1">
    <citation type="submission" date="2019-06" db="EMBL/GenBank/DDBJ databases">
        <title>Cerasibacillus sp. nov., isolated from maize field.</title>
        <authorList>
            <person name="Lin S.-Y."/>
            <person name="Tsai C.-F."/>
            <person name="Young C.-C."/>
        </authorList>
    </citation>
    <scope>NUCLEOTIDE SEQUENCE [LARGE SCALE GENOMIC DNA]</scope>
    <source>
        <strain evidence="2 3">CC-CFT480</strain>
    </source>
</reference>
<gene>
    <name evidence="2" type="ORF">FHP05_08400</name>
</gene>
<dbReference type="EMBL" id="VDUW01000004">
    <property type="protein sequence ID" value="TXL65146.1"/>
    <property type="molecule type" value="Genomic_DNA"/>
</dbReference>
<proteinExistence type="predicted"/>